<proteinExistence type="predicted"/>
<keyword evidence="1" id="KW-0862">Zinc</keyword>
<dbReference type="SMART" id="SM00343">
    <property type="entry name" value="ZnF_C2HC"/>
    <property type="match status" value="2"/>
</dbReference>
<dbReference type="Proteomes" id="UP000087171">
    <property type="component" value="Chromosome Ca6"/>
</dbReference>
<dbReference type="RefSeq" id="XP_012572915.1">
    <property type="nucleotide sequence ID" value="XM_012717461.1"/>
</dbReference>
<dbReference type="Pfam" id="PF00098">
    <property type="entry name" value="zf-CCHC"/>
    <property type="match status" value="1"/>
</dbReference>
<feature type="region of interest" description="Disordered" evidence="2">
    <location>
        <begin position="28"/>
        <end position="55"/>
    </location>
</feature>
<dbReference type="InterPro" id="IPR001878">
    <property type="entry name" value="Znf_CCHC"/>
</dbReference>
<evidence type="ECO:0000313" key="4">
    <source>
        <dbReference type="Proteomes" id="UP000087171"/>
    </source>
</evidence>
<feature type="compositionally biased region" description="Polar residues" evidence="2">
    <location>
        <begin position="41"/>
        <end position="55"/>
    </location>
</feature>
<feature type="domain" description="CCHC-type" evidence="3">
    <location>
        <begin position="63"/>
        <end position="79"/>
    </location>
</feature>
<dbReference type="InterPro" id="IPR021109">
    <property type="entry name" value="Peptidase_aspartic_dom_sf"/>
</dbReference>
<dbReference type="GO" id="GO:0008270">
    <property type="term" value="F:zinc ion binding"/>
    <property type="evidence" value="ECO:0007669"/>
    <property type="project" value="UniProtKB-KW"/>
</dbReference>
<organism evidence="4 5">
    <name type="scientific">Cicer arietinum</name>
    <name type="common">Chickpea</name>
    <name type="synonym">Garbanzo</name>
    <dbReference type="NCBI Taxonomy" id="3827"/>
    <lineage>
        <taxon>Eukaryota</taxon>
        <taxon>Viridiplantae</taxon>
        <taxon>Streptophyta</taxon>
        <taxon>Embryophyta</taxon>
        <taxon>Tracheophyta</taxon>
        <taxon>Spermatophyta</taxon>
        <taxon>Magnoliopsida</taxon>
        <taxon>eudicotyledons</taxon>
        <taxon>Gunneridae</taxon>
        <taxon>Pentapetalae</taxon>
        <taxon>rosids</taxon>
        <taxon>fabids</taxon>
        <taxon>Fabales</taxon>
        <taxon>Fabaceae</taxon>
        <taxon>Papilionoideae</taxon>
        <taxon>50 kb inversion clade</taxon>
        <taxon>NPAAA clade</taxon>
        <taxon>Hologalegina</taxon>
        <taxon>IRL clade</taxon>
        <taxon>Cicereae</taxon>
        <taxon>Cicer</taxon>
    </lineage>
</organism>
<dbReference type="InterPro" id="IPR036875">
    <property type="entry name" value="Znf_CCHC_sf"/>
</dbReference>
<dbReference type="GeneID" id="105852377"/>
<dbReference type="KEGG" id="cam:105852377"/>
<protein>
    <submittedName>
        <fullName evidence="5">Uncharacterized protein LOC105852377</fullName>
    </submittedName>
</protein>
<evidence type="ECO:0000256" key="1">
    <source>
        <dbReference type="PROSITE-ProRule" id="PRU00047"/>
    </source>
</evidence>
<dbReference type="GO" id="GO:0003676">
    <property type="term" value="F:nucleic acid binding"/>
    <property type="evidence" value="ECO:0007669"/>
    <property type="project" value="InterPro"/>
</dbReference>
<feature type="domain" description="CCHC-type" evidence="3">
    <location>
        <begin position="84"/>
        <end position="99"/>
    </location>
</feature>
<evidence type="ECO:0000256" key="2">
    <source>
        <dbReference type="SAM" id="MobiDB-lite"/>
    </source>
</evidence>
<evidence type="ECO:0000313" key="5">
    <source>
        <dbReference type="RefSeq" id="XP_012572915.1"/>
    </source>
</evidence>
<dbReference type="STRING" id="3827.A0A1S3EAR6"/>
<dbReference type="Gene3D" id="4.10.60.10">
    <property type="entry name" value="Zinc finger, CCHC-type"/>
    <property type="match status" value="1"/>
</dbReference>
<dbReference type="CDD" id="cd00303">
    <property type="entry name" value="retropepsin_like"/>
    <property type="match status" value="1"/>
</dbReference>
<reference evidence="5" key="2">
    <citation type="submission" date="2025-08" db="UniProtKB">
        <authorList>
            <consortium name="RefSeq"/>
        </authorList>
    </citation>
    <scope>IDENTIFICATION</scope>
    <source>
        <tissue evidence="5">Etiolated seedlings</tissue>
    </source>
</reference>
<dbReference type="PANTHER" id="PTHR15503:SF42">
    <property type="entry name" value="ZINC FINGER, CCHC-TYPE, RETROTRANSPOSON GAG DOMAIN, ASPARTIC PEPTIDASE DOMAIN PROTEIN-RELATED"/>
    <property type="match status" value="1"/>
</dbReference>
<name>A0A1S3EAR6_CICAR</name>
<dbReference type="PROSITE" id="PS50158">
    <property type="entry name" value="ZF_CCHC"/>
    <property type="match status" value="2"/>
</dbReference>
<accession>A0A1S3EAR6</accession>
<evidence type="ECO:0000259" key="3">
    <source>
        <dbReference type="PROSITE" id="PS50158"/>
    </source>
</evidence>
<dbReference type="InterPro" id="IPR032567">
    <property type="entry name" value="RTL1-rel"/>
</dbReference>
<dbReference type="PANTHER" id="PTHR15503">
    <property type="entry name" value="LDOC1 RELATED"/>
    <property type="match status" value="1"/>
</dbReference>
<dbReference type="SUPFAM" id="SSF57756">
    <property type="entry name" value="Retrovirus zinc finger-like domains"/>
    <property type="match status" value="1"/>
</dbReference>
<dbReference type="Gene3D" id="2.40.70.10">
    <property type="entry name" value="Acid Proteases"/>
    <property type="match status" value="1"/>
</dbReference>
<dbReference type="Pfam" id="PF08284">
    <property type="entry name" value="RVP_2"/>
    <property type="match status" value="1"/>
</dbReference>
<dbReference type="OrthoDB" id="1937173at2759"/>
<sequence>MGSLETRQYQVQVEKCKKVEIMKQSRLKRGVIGGPMRPQGNGPQNAGDQRPQNLGDNQTRTIRCFHCGHKGHKITKCPKRTRVCYACQKPGHLAKDCREKDIADNKDVVNNKGLACPTARGRIYHISREETPSSSELIQGECSIVGKIYFVIYDSRATHSFISLDWVDSLKLNVTTLPFDLVITLPSAKPVKCNSACFQCPLIVFKINFKTDLICIPLKYLGVILGMDWLSSNYILLDCAR</sequence>
<reference evidence="4" key="1">
    <citation type="journal article" date="2013" name="Nat. Biotechnol.">
        <title>Draft genome sequence of chickpea (Cicer arietinum) provides a resource for trait improvement.</title>
        <authorList>
            <person name="Varshney R.K."/>
            <person name="Song C."/>
            <person name="Saxena R.K."/>
            <person name="Azam S."/>
            <person name="Yu S."/>
            <person name="Sharpe A.G."/>
            <person name="Cannon S."/>
            <person name="Baek J."/>
            <person name="Rosen B.D."/>
            <person name="Tar'an B."/>
            <person name="Millan T."/>
            <person name="Zhang X."/>
            <person name="Ramsay L.D."/>
            <person name="Iwata A."/>
            <person name="Wang Y."/>
            <person name="Nelson W."/>
            <person name="Farmer A.D."/>
            <person name="Gaur P.M."/>
            <person name="Soderlund C."/>
            <person name="Penmetsa R.V."/>
            <person name="Xu C."/>
            <person name="Bharti A.K."/>
            <person name="He W."/>
            <person name="Winter P."/>
            <person name="Zhao S."/>
            <person name="Hane J.K."/>
            <person name="Carrasquilla-Garcia N."/>
            <person name="Condie J.A."/>
            <person name="Upadhyaya H.D."/>
            <person name="Luo M.C."/>
            <person name="Thudi M."/>
            <person name="Gowda C.L."/>
            <person name="Singh N.P."/>
            <person name="Lichtenzveig J."/>
            <person name="Gali K.K."/>
            <person name="Rubio J."/>
            <person name="Nadarajan N."/>
            <person name="Dolezel J."/>
            <person name="Bansal K.C."/>
            <person name="Xu X."/>
            <person name="Edwards D."/>
            <person name="Zhang G."/>
            <person name="Kahl G."/>
            <person name="Gil J."/>
            <person name="Singh K.B."/>
            <person name="Datta S.K."/>
            <person name="Jackson S.A."/>
            <person name="Wang J."/>
            <person name="Cook D.R."/>
        </authorList>
    </citation>
    <scope>NUCLEOTIDE SEQUENCE [LARGE SCALE GENOMIC DNA]</scope>
    <source>
        <strain evidence="4">cv. CDC Frontier</strain>
    </source>
</reference>
<keyword evidence="1" id="KW-0863">Zinc-finger</keyword>
<keyword evidence="1" id="KW-0479">Metal-binding</keyword>
<dbReference type="AlphaFoldDB" id="A0A1S3EAR6"/>
<keyword evidence="4" id="KW-1185">Reference proteome</keyword>
<gene>
    <name evidence="5" type="primary">LOC105852377</name>
</gene>